<sequence length="39" mass="4718">MVHYSFELKLLSNKDTTINIIYMIKRKVIIPVIKWIQKV</sequence>
<evidence type="ECO:0000313" key="1">
    <source>
        <dbReference type="EMBL" id="EEJ73270.1"/>
    </source>
</evidence>
<organism evidence="1 2">
    <name type="scientific">Ligilactobacillus salivarius DSM 20555 = ATCC 11741</name>
    <dbReference type="NCBI Taxonomy" id="1423799"/>
    <lineage>
        <taxon>Bacteria</taxon>
        <taxon>Bacillati</taxon>
        <taxon>Bacillota</taxon>
        <taxon>Bacilli</taxon>
        <taxon>Lactobacillales</taxon>
        <taxon>Lactobacillaceae</taxon>
        <taxon>Ligilactobacillus</taxon>
    </lineage>
</organism>
<dbReference type="EMBL" id="ACGT01000041">
    <property type="protein sequence ID" value="EEJ73270.1"/>
    <property type="molecule type" value="Genomic_DNA"/>
</dbReference>
<gene>
    <name evidence="1" type="ORF">HMPREF0545_1799</name>
</gene>
<reference evidence="1 2" key="1">
    <citation type="submission" date="2009-01" db="EMBL/GenBank/DDBJ databases">
        <authorList>
            <person name="Qin X."/>
            <person name="Bachman B."/>
            <person name="Battles P."/>
            <person name="Bell A."/>
            <person name="Bess C."/>
            <person name="Bickham C."/>
            <person name="Chaboub L."/>
            <person name="Chen D."/>
            <person name="Coyle M."/>
            <person name="Deiros D.R."/>
            <person name="Dinh H."/>
            <person name="Forbes L."/>
            <person name="Fowler G."/>
            <person name="Francisco L."/>
            <person name="Fu Q."/>
            <person name="Gubbala S."/>
            <person name="Hale W."/>
            <person name="Han Y."/>
            <person name="Hemphill L."/>
            <person name="Highlander S.K."/>
            <person name="Hirani K."/>
            <person name="Hogues M."/>
            <person name="Jackson L."/>
            <person name="Jakkamsetti A."/>
            <person name="Javaid M."/>
            <person name="Jiang H."/>
            <person name="Korchina V."/>
            <person name="Kovar C."/>
            <person name="Lara F."/>
            <person name="Lee S."/>
            <person name="Mata R."/>
            <person name="Mathew T."/>
            <person name="Moen C."/>
            <person name="Morales K."/>
            <person name="Munidasa M."/>
            <person name="Nazareth L."/>
            <person name="Ngo R."/>
            <person name="Nguyen L."/>
            <person name="Okwuonu G."/>
            <person name="Ongeri F."/>
            <person name="Patil S."/>
            <person name="Petrosino J."/>
            <person name="Pham C."/>
            <person name="Pham P."/>
            <person name="Pu L.-L."/>
            <person name="Puazo M."/>
            <person name="Raj R."/>
            <person name="Reid J."/>
            <person name="Rouhana J."/>
            <person name="Saada N."/>
            <person name="Shang Y."/>
            <person name="Simmons D."/>
            <person name="Thornton R."/>
            <person name="Warren J."/>
            <person name="Weissenberger G."/>
            <person name="Zhang J."/>
            <person name="Zhang L."/>
            <person name="Zhou C."/>
            <person name="Zhu D."/>
            <person name="Muzny D."/>
            <person name="Worley K."/>
            <person name="Gibbs R."/>
        </authorList>
    </citation>
    <scope>NUCLEOTIDE SEQUENCE [LARGE SCALE GENOMIC DNA]</scope>
    <source>
        <strain evidence="1 2">ATCC 11741</strain>
    </source>
</reference>
<evidence type="ECO:0000313" key="2">
    <source>
        <dbReference type="Proteomes" id="UP000003531"/>
    </source>
</evidence>
<comment type="caution">
    <text evidence="1">The sequence shown here is derived from an EMBL/GenBank/DDBJ whole genome shotgun (WGS) entry which is preliminary data.</text>
</comment>
<protein>
    <submittedName>
        <fullName evidence="1">Uncharacterized protein</fullName>
    </submittedName>
</protein>
<proteinExistence type="predicted"/>
<name>C2EJH7_9LACO</name>
<accession>C2EJH7</accession>
<dbReference type="Proteomes" id="UP000003531">
    <property type="component" value="Unassembled WGS sequence"/>
</dbReference>
<dbReference type="AlphaFoldDB" id="C2EJH7"/>
<dbReference type="HOGENOM" id="CLU_3311958_0_0_9"/>